<evidence type="ECO:0000313" key="2">
    <source>
        <dbReference type="EMBL" id="RVT99244.1"/>
    </source>
</evidence>
<keyword evidence="3" id="KW-1185">Reference proteome</keyword>
<protein>
    <submittedName>
        <fullName evidence="2">DUF1127 domain-containing protein</fullName>
    </submittedName>
</protein>
<evidence type="ECO:0000313" key="3">
    <source>
        <dbReference type="Proteomes" id="UP000282957"/>
    </source>
</evidence>
<dbReference type="AlphaFoldDB" id="A0A437MNL3"/>
<dbReference type="Proteomes" id="UP000282957">
    <property type="component" value="Unassembled WGS sequence"/>
</dbReference>
<dbReference type="Pfam" id="PF06568">
    <property type="entry name" value="YjiS-like"/>
    <property type="match status" value="1"/>
</dbReference>
<dbReference type="EMBL" id="SACL01000001">
    <property type="protein sequence ID" value="RVT99244.1"/>
    <property type="molecule type" value="Genomic_DNA"/>
</dbReference>
<proteinExistence type="predicted"/>
<comment type="caution">
    <text evidence="2">The sequence shown here is derived from an EMBL/GenBank/DDBJ whole genome shotgun (WGS) entry which is preliminary data.</text>
</comment>
<accession>A0A437MNL3</accession>
<evidence type="ECO:0000259" key="1">
    <source>
        <dbReference type="Pfam" id="PF06568"/>
    </source>
</evidence>
<dbReference type="OrthoDB" id="7376415at2"/>
<sequence length="107" mass="11946">MSAVKNSRWICLRHCIISRLSQGQSAQNRRKRNIPMSATMFSPASAPAADARPGRVAAFWEKAKAVLAERATTTELAELDPRLLRDIGVAPEQARAYVTRELWDMHA</sequence>
<gene>
    <name evidence="2" type="ORF">EOD42_03860</name>
</gene>
<feature type="domain" description="YjiS-like" evidence="1">
    <location>
        <begin position="60"/>
        <end position="95"/>
    </location>
</feature>
<name>A0A437MNL3_9PROT</name>
<organism evidence="2 3">
    <name type="scientific">Rhodovarius crocodyli</name>
    <dbReference type="NCBI Taxonomy" id="1979269"/>
    <lineage>
        <taxon>Bacteria</taxon>
        <taxon>Pseudomonadati</taxon>
        <taxon>Pseudomonadota</taxon>
        <taxon>Alphaproteobacteria</taxon>
        <taxon>Acetobacterales</taxon>
        <taxon>Roseomonadaceae</taxon>
        <taxon>Rhodovarius</taxon>
    </lineage>
</organism>
<reference evidence="2 3" key="1">
    <citation type="submission" date="2019-01" db="EMBL/GenBank/DDBJ databases">
        <authorList>
            <person name="Chen W.-M."/>
        </authorList>
    </citation>
    <scope>NUCLEOTIDE SEQUENCE [LARGE SCALE GENOMIC DNA]</scope>
    <source>
        <strain evidence="2 3">CCP-6</strain>
    </source>
</reference>
<dbReference type="InterPro" id="IPR009506">
    <property type="entry name" value="YjiS-like"/>
</dbReference>